<dbReference type="EMBL" id="KF184753">
    <property type="protein sequence ID" value="AGT16301.1"/>
    <property type="molecule type" value="Genomic_DNA"/>
</dbReference>
<proteinExistence type="predicted"/>
<accession>A0A059Q2R6</accession>
<feature type="region of interest" description="Disordered" evidence="1">
    <location>
        <begin position="88"/>
        <end position="113"/>
    </location>
</feature>
<evidence type="ECO:0000256" key="1">
    <source>
        <dbReference type="SAM" id="MobiDB-lite"/>
    </source>
</evidence>
<sequence>MENPFFNPTMEWPTTNSSVPHGPTVSPSDWAIPESTATPVFFPQATEETNEEDEDGCSDISPGHMTHRQNVPSGQRHALLSHRNTMFERHIGRNTRVSINDGEDHADESTPLP</sequence>
<dbReference type="AlphaFoldDB" id="A0A059Q2R6"/>
<gene>
    <name evidence="2" type="ORF">SHCRBa_026_P08_R_130</name>
</gene>
<protein>
    <submittedName>
        <fullName evidence="2">Uncharacterized protein</fullName>
    </submittedName>
</protein>
<evidence type="ECO:0000313" key="2">
    <source>
        <dbReference type="EMBL" id="AGT16301.1"/>
    </source>
</evidence>
<reference evidence="2" key="1">
    <citation type="submission" date="2013-05" db="EMBL/GenBank/DDBJ databases">
        <title>Building the sugarcane genome for biotechnology and identifying evolutionary trends.</title>
        <authorList>
            <person name="De Setta N."/>
            <person name="Monteiro-Vitorello C.B."/>
            <person name="Metcalfe C.J."/>
            <person name="Cruz G.M.Q."/>
            <person name="Del Bem L.E."/>
            <person name="Vicentini R."/>
            <person name="Nogueira F.T.S."/>
            <person name="Campos R.A."/>
            <person name="Nunes S.L."/>
            <person name="Turrini P.C.G."/>
            <person name="Vieira A.P."/>
            <person name="Cruz E.A.O."/>
            <person name="Correa T.C.S."/>
            <person name="Hotta C.T."/>
            <person name="de Mello-Varani A."/>
            <person name="Vautrin S."/>
            <person name="Trindade A.S."/>
            <person name="Vilela M.M."/>
            <person name="Horta C.L."/>
            <person name="Sato P.M."/>
            <person name="de Andrade R.F."/>
            <person name="Nishiyama M.Y."/>
            <person name="Cardoso-Silva C.B."/>
            <person name="Scortecci K.C."/>
            <person name="Garcia A.A.F."/>
            <person name="Carneiro M.S."/>
            <person name="Kim C."/>
            <person name="Paterson A.H."/>
            <person name="Berges H."/>
            <person name="D'Hont A."/>
            <person name="de-Souza A.P."/>
            <person name="Souza G.M."/>
            <person name="Vincentz M."/>
            <person name="Kitajima J.P."/>
            <person name="Van Sluys M.-A."/>
        </authorList>
    </citation>
    <scope>NUCLEOTIDE SEQUENCE</scope>
</reference>
<feature type="region of interest" description="Disordered" evidence="1">
    <location>
        <begin position="46"/>
        <end position="75"/>
    </location>
</feature>
<organism evidence="2">
    <name type="scientific">Saccharum hybrid cultivar R570</name>
    <dbReference type="NCBI Taxonomy" id="131158"/>
    <lineage>
        <taxon>Eukaryota</taxon>
        <taxon>Viridiplantae</taxon>
        <taxon>Streptophyta</taxon>
        <taxon>Embryophyta</taxon>
        <taxon>Tracheophyta</taxon>
        <taxon>Spermatophyta</taxon>
        <taxon>Magnoliopsida</taxon>
        <taxon>Liliopsida</taxon>
        <taxon>Poales</taxon>
        <taxon>Poaceae</taxon>
        <taxon>PACMAD clade</taxon>
        <taxon>Panicoideae</taxon>
        <taxon>Andropogonodae</taxon>
        <taxon>Andropogoneae</taxon>
        <taxon>Saccharinae</taxon>
        <taxon>Saccharum</taxon>
        <taxon>Saccharum officinarum species complex</taxon>
    </lineage>
</organism>
<name>A0A059Q2R6_9POAL</name>
<feature type="compositionally biased region" description="Acidic residues" evidence="1">
    <location>
        <begin position="48"/>
        <end position="57"/>
    </location>
</feature>
<feature type="region of interest" description="Disordered" evidence="1">
    <location>
        <begin position="1"/>
        <end position="29"/>
    </location>
</feature>